<sequence length="239" mass="26619">MSRFHKILILLACLGLLATGYGLRVTSYELLPAAFAQTPPLQAIVTWQAHNFYPSNYSGKAAATLNSQVVVSVTVVQDNKILDLSDANFIWYVDGKFFNRGKGLSEIVFRINKLRGDEYFVRAVVSLGEGERVETSFTIPVLSQHTVIEVLHPNNIVLRGEQAVFQAVPYFFNVTSFDDFVFFWSIDNQDQQDQRGSRLVLNIGTSPSLIATDILISATVSNTLNPIESTKSNIRLTIL</sequence>
<gene>
    <name evidence="1" type="ORF">S03H2_43088</name>
</gene>
<accession>X1HDT4</accession>
<dbReference type="EMBL" id="BARU01026849">
    <property type="protein sequence ID" value="GAH67562.1"/>
    <property type="molecule type" value="Genomic_DNA"/>
</dbReference>
<organism evidence="1">
    <name type="scientific">marine sediment metagenome</name>
    <dbReference type="NCBI Taxonomy" id="412755"/>
    <lineage>
        <taxon>unclassified sequences</taxon>
        <taxon>metagenomes</taxon>
        <taxon>ecological metagenomes</taxon>
    </lineage>
</organism>
<reference evidence="1" key="1">
    <citation type="journal article" date="2014" name="Front. Microbiol.">
        <title>High frequency of phylogenetically diverse reductive dehalogenase-homologous genes in deep subseafloor sedimentary metagenomes.</title>
        <authorList>
            <person name="Kawai M."/>
            <person name="Futagami T."/>
            <person name="Toyoda A."/>
            <person name="Takaki Y."/>
            <person name="Nishi S."/>
            <person name="Hori S."/>
            <person name="Arai W."/>
            <person name="Tsubouchi T."/>
            <person name="Morono Y."/>
            <person name="Uchiyama I."/>
            <person name="Ito T."/>
            <person name="Fujiyama A."/>
            <person name="Inagaki F."/>
            <person name="Takami H."/>
        </authorList>
    </citation>
    <scope>NUCLEOTIDE SEQUENCE</scope>
    <source>
        <strain evidence="1">Expedition CK06-06</strain>
    </source>
</reference>
<protein>
    <submittedName>
        <fullName evidence="1">Uncharacterized protein</fullName>
    </submittedName>
</protein>
<dbReference type="AlphaFoldDB" id="X1HDT4"/>
<name>X1HDT4_9ZZZZ</name>
<proteinExistence type="predicted"/>
<comment type="caution">
    <text evidence="1">The sequence shown here is derived from an EMBL/GenBank/DDBJ whole genome shotgun (WGS) entry which is preliminary data.</text>
</comment>
<evidence type="ECO:0000313" key="1">
    <source>
        <dbReference type="EMBL" id="GAH67562.1"/>
    </source>
</evidence>